<evidence type="ECO:0000256" key="2">
    <source>
        <dbReference type="ARBA" id="ARBA00023015"/>
    </source>
</evidence>
<dbReference type="EMBL" id="CP002364">
    <property type="protein sequence ID" value="ADW17367.1"/>
    <property type="molecule type" value="Genomic_DNA"/>
</dbReference>
<dbReference type="InterPro" id="IPR013324">
    <property type="entry name" value="RNA_pol_sigma_r3/r4-like"/>
</dbReference>
<dbReference type="Proteomes" id="UP000006365">
    <property type="component" value="Chromosome"/>
</dbReference>
<proteinExistence type="inferred from homology"/>
<dbReference type="CDD" id="cd06171">
    <property type="entry name" value="Sigma70_r4"/>
    <property type="match status" value="1"/>
</dbReference>
<dbReference type="SUPFAM" id="SSF88946">
    <property type="entry name" value="Sigma2 domain of RNA polymerase sigma factors"/>
    <property type="match status" value="1"/>
</dbReference>
<keyword evidence="2" id="KW-0805">Transcription regulation</keyword>
<dbReference type="NCBIfam" id="TIGR02937">
    <property type="entry name" value="sigma70-ECF"/>
    <property type="match status" value="1"/>
</dbReference>
<evidence type="ECO:0000256" key="5">
    <source>
        <dbReference type="ARBA" id="ARBA00023163"/>
    </source>
</evidence>
<dbReference type="PANTHER" id="PTHR43133:SF8">
    <property type="entry name" value="RNA POLYMERASE SIGMA FACTOR HI_1459-RELATED"/>
    <property type="match status" value="1"/>
</dbReference>
<dbReference type="GO" id="GO:0016987">
    <property type="term" value="F:sigma factor activity"/>
    <property type="evidence" value="ECO:0007669"/>
    <property type="project" value="UniProtKB-KW"/>
</dbReference>
<keyword evidence="9" id="KW-1185">Reference proteome</keyword>
<evidence type="ECO:0000259" key="6">
    <source>
        <dbReference type="Pfam" id="PF04542"/>
    </source>
</evidence>
<dbReference type="InterPro" id="IPR013325">
    <property type="entry name" value="RNA_pol_sigma_r2"/>
</dbReference>
<evidence type="ECO:0000256" key="4">
    <source>
        <dbReference type="ARBA" id="ARBA00023125"/>
    </source>
</evidence>
<dbReference type="Gene3D" id="1.10.1740.10">
    <property type="match status" value="1"/>
</dbReference>
<evidence type="ECO:0000256" key="3">
    <source>
        <dbReference type="ARBA" id="ARBA00023082"/>
    </source>
</evidence>
<dbReference type="SUPFAM" id="SSF88659">
    <property type="entry name" value="Sigma3 and sigma4 domains of RNA polymerase sigma factors"/>
    <property type="match status" value="1"/>
</dbReference>
<dbReference type="InterPro" id="IPR013249">
    <property type="entry name" value="RNA_pol_sigma70_r4_t2"/>
</dbReference>
<dbReference type="GO" id="GO:0003677">
    <property type="term" value="F:DNA binding"/>
    <property type="evidence" value="ECO:0007669"/>
    <property type="project" value="UniProtKB-KW"/>
</dbReference>
<sequence length="158" mass="18666">MERFHRFYSEHRDKLFGYLLRKSGNQALAADLTQETFTRYIERYRLRELSLALLFTIGRNLYYDHVRQRRQKADAASLLPATAVDEEQAYILREDSRRMLDALQQLDDEDRDILALVVSSDMTYKDIAAVRGCSEATIKVRVHRARQKLRQLVSKEQR</sequence>
<dbReference type="KEGG" id="dpr:Despr_1198"/>
<dbReference type="AlphaFoldDB" id="A0A7U4DNV7"/>
<keyword evidence="4" id="KW-0238">DNA-binding</keyword>
<keyword evidence="3" id="KW-0731">Sigma factor</keyword>
<evidence type="ECO:0000259" key="7">
    <source>
        <dbReference type="Pfam" id="PF08281"/>
    </source>
</evidence>
<keyword evidence="5" id="KW-0804">Transcription</keyword>
<gene>
    <name evidence="8" type="ordered locus">Despr_1198</name>
</gene>
<dbReference type="Pfam" id="PF04542">
    <property type="entry name" value="Sigma70_r2"/>
    <property type="match status" value="1"/>
</dbReference>
<evidence type="ECO:0000313" key="9">
    <source>
        <dbReference type="Proteomes" id="UP000006365"/>
    </source>
</evidence>
<dbReference type="InterPro" id="IPR036388">
    <property type="entry name" value="WH-like_DNA-bd_sf"/>
</dbReference>
<evidence type="ECO:0000256" key="1">
    <source>
        <dbReference type="ARBA" id="ARBA00010641"/>
    </source>
</evidence>
<dbReference type="GO" id="GO:0006352">
    <property type="term" value="P:DNA-templated transcription initiation"/>
    <property type="evidence" value="ECO:0007669"/>
    <property type="project" value="InterPro"/>
</dbReference>
<dbReference type="InterPro" id="IPR014284">
    <property type="entry name" value="RNA_pol_sigma-70_dom"/>
</dbReference>
<evidence type="ECO:0000313" key="8">
    <source>
        <dbReference type="EMBL" id="ADW17367.1"/>
    </source>
</evidence>
<dbReference type="RefSeq" id="WP_015723909.1">
    <property type="nucleotide sequence ID" value="NC_014972.1"/>
</dbReference>
<reference evidence="8 9" key="1">
    <citation type="journal article" date="2011" name="Stand. Genomic Sci.">
        <title>Complete genome sequence of Desulfobulbus propionicus type strain (1pr3).</title>
        <authorList>
            <person name="Pagani I."/>
            <person name="Lapidus A."/>
            <person name="Nolan M."/>
            <person name="Lucas S."/>
            <person name="Hammon N."/>
            <person name="Deshpande S."/>
            <person name="Cheng J.F."/>
            <person name="Chertkov O."/>
            <person name="Davenport K."/>
            <person name="Tapia R."/>
            <person name="Han C."/>
            <person name="Goodwin L."/>
            <person name="Pitluck S."/>
            <person name="Liolios K."/>
            <person name="Mavromatis K."/>
            <person name="Ivanova N."/>
            <person name="Mikhailova N."/>
            <person name="Pati A."/>
            <person name="Chen A."/>
            <person name="Palaniappan K."/>
            <person name="Land M."/>
            <person name="Hauser L."/>
            <person name="Chang Y.J."/>
            <person name="Jeffries C.D."/>
            <person name="Detter J.C."/>
            <person name="Brambilla E."/>
            <person name="Kannan K.P."/>
            <person name="Djao O.D."/>
            <person name="Rohde M."/>
            <person name="Pukall R."/>
            <person name="Spring S."/>
            <person name="Goker M."/>
            <person name="Sikorski J."/>
            <person name="Woyke T."/>
            <person name="Bristow J."/>
            <person name="Eisen J.A."/>
            <person name="Markowitz V."/>
            <person name="Hugenholtz P."/>
            <person name="Kyrpides N.C."/>
            <person name="Klenk H.P."/>
        </authorList>
    </citation>
    <scope>NUCLEOTIDE SEQUENCE [LARGE SCALE GENOMIC DNA]</scope>
    <source>
        <strain evidence="9">ATCC 33891 / DSM 2032 / 1pr3</strain>
    </source>
</reference>
<dbReference type="PANTHER" id="PTHR43133">
    <property type="entry name" value="RNA POLYMERASE ECF-TYPE SIGMA FACTO"/>
    <property type="match status" value="1"/>
</dbReference>
<dbReference type="InterPro" id="IPR039425">
    <property type="entry name" value="RNA_pol_sigma-70-like"/>
</dbReference>
<dbReference type="Pfam" id="PF08281">
    <property type="entry name" value="Sigma70_r4_2"/>
    <property type="match status" value="1"/>
</dbReference>
<dbReference type="Gene3D" id="1.10.10.10">
    <property type="entry name" value="Winged helix-like DNA-binding domain superfamily/Winged helix DNA-binding domain"/>
    <property type="match status" value="1"/>
</dbReference>
<feature type="domain" description="RNA polymerase sigma-70 region 2" evidence="6">
    <location>
        <begin position="7"/>
        <end position="70"/>
    </location>
</feature>
<name>A0A7U4DNV7_DESPD</name>
<accession>A0A7U4DNV7</accession>
<organism evidence="8 9">
    <name type="scientific">Desulfobulbus propionicus (strain ATCC 33891 / DSM 2032 / VKM B-1956 / 1pr3)</name>
    <dbReference type="NCBI Taxonomy" id="577650"/>
    <lineage>
        <taxon>Bacteria</taxon>
        <taxon>Pseudomonadati</taxon>
        <taxon>Thermodesulfobacteriota</taxon>
        <taxon>Desulfobulbia</taxon>
        <taxon>Desulfobulbales</taxon>
        <taxon>Desulfobulbaceae</taxon>
        <taxon>Desulfobulbus</taxon>
    </lineage>
</organism>
<dbReference type="InterPro" id="IPR007627">
    <property type="entry name" value="RNA_pol_sigma70_r2"/>
</dbReference>
<feature type="domain" description="RNA polymerase sigma factor 70 region 4 type 2" evidence="7">
    <location>
        <begin position="97"/>
        <end position="149"/>
    </location>
</feature>
<protein>
    <submittedName>
        <fullName evidence="8">RNA polymerase, sigma-24 subunit, ECF subfamily</fullName>
    </submittedName>
</protein>
<comment type="similarity">
    <text evidence="1">Belongs to the sigma-70 factor family. ECF subfamily.</text>
</comment>